<evidence type="ECO:0000313" key="1">
    <source>
        <dbReference type="EMBL" id="KAK3780837.1"/>
    </source>
</evidence>
<dbReference type="Proteomes" id="UP001283361">
    <property type="component" value="Unassembled WGS sequence"/>
</dbReference>
<accession>A0AAE1A5W6</accession>
<dbReference type="AlphaFoldDB" id="A0AAE1A5W6"/>
<evidence type="ECO:0000313" key="2">
    <source>
        <dbReference type="Proteomes" id="UP001283361"/>
    </source>
</evidence>
<organism evidence="1 2">
    <name type="scientific">Elysia crispata</name>
    <name type="common">lettuce slug</name>
    <dbReference type="NCBI Taxonomy" id="231223"/>
    <lineage>
        <taxon>Eukaryota</taxon>
        <taxon>Metazoa</taxon>
        <taxon>Spiralia</taxon>
        <taxon>Lophotrochozoa</taxon>
        <taxon>Mollusca</taxon>
        <taxon>Gastropoda</taxon>
        <taxon>Heterobranchia</taxon>
        <taxon>Euthyneura</taxon>
        <taxon>Panpulmonata</taxon>
        <taxon>Sacoglossa</taxon>
        <taxon>Placobranchoidea</taxon>
        <taxon>Plakobranchidae</taxon>
        <taxon>Elysia</taxon>
    </lineage>
</organism>
<comment type="caution">
    <text evidence="1">The sequence shown here is derived from an EMBL/GenBank/DDBJ whole genome shotgun (WGS) entry which is preliminary data.</text>
</comment>
<sequence>MILKMKKKFSAEKRNTWIQFCLYQETGCAVMVGPVSTSDCVCDRHSSTSGLPARFPTFGMEQLDTISKPSHT</sequence>
<reference evidence="1" key="1">
    <citation type="journal article" date="2023" name="G3 (Bethesda)">
        <title>A reference genome for the long-term kleptoplast-retaining sea slug Elysia crispata morphotype clarki.</title>
        <authorList>
            <person name="Eastman K.E."/>
            <person name="Pendleton A.L."/>
            <person name="Shaikh M.A."/>
            <person name="Suttiyut T."/>
            <person name="Ogas R."/>
            <person name="Tomko P."/>
            <person name="Gavelis G."/>
            <person name="Widhalm J.R."/>
            <person name="Wisecaver J.H."/>
        </authorList>
    </citation>
    <scope>NUCLEOTIDE SEQUENCE</scope>
    <source>
        <strain evidence="1">ECLA1</strain>
    </source>
</reference>
<keyword evidence="2" id="KW-1185">Reference proteome</keyword>
<dbReference type="EMBL" id="JAWDGP010002684">
    <property type="protein sequence ID" value="KAK3780837.1"/>
    <property type="molecule type" value="Genomic_DNA"/>
</dbReference>
<gene>
    <name evidence="1" type="ORF">RRG08_059480</name>
</gene>
<proteinExistence type="predicted"/>
<protein>
    <submittedName>
        <fullName evidence="1">Uncharacterized protein</fullName>
    </submittedName>
</protein>
<name>A0AAE1A5W6_9GAST</name>